<accession>A0ABQ9I257</accession>
<organism evidence="2 3">
    <name type="scientific">Dryococelus australis</name>
    <dbReference type="NCBI Taxonomy" id="614101"/>
    <lineage>
        <taxon>Eukaryota</taxon>
        <taxon>Metazoa</taxon>
        <taxon>Ecdysozoa</taxon>
        <taxon>Arthropoda</taxon>
        <taxon>Hexapoda</taxon>
        <taxon>Insecta</taxon>
        <taxon>Pterygota</taxon>
        <taxon>Neoptera</taxon>
        <taxon>Polyneoptera</taxon>
        <taxon>Phasmatodea</taxon>
        <taxon>Verophasmatodea</taxon>
        <taxon>Anareolatae</taxon>
        <taxon>Phasmatidae</taxon>
        <taxon>Eurycanthinae</taxon>
        <taxon>Dryococelus</taxon>
    </lineage>
</organism>
<feature type="region of interest" description="Disordered" evidence="1">
    <location>
        <begin position="1"/>
        <end position="31"/>
    </location>
</feature>
<dbReference type="EMBL" id="JARBHB010000003">
    <property type="protein sequence ID" value="KAJ8890735.1"/>
    <property type="molecule type" value="Genomic_DNA"/>
</dbReference>
<feature type="compositionally biased region" description="Basic and acidic residues" evidence="1">
    <location>
        <begin position="20"/>
        <end position="30"/>
    </location>
</feature>
<proteinExistence type="predicted"/>
<protein>
    <submittedName>
        <fullName evidence="2">Uncharacterized protein</fullName>
    </submittedName>
</protein>
<name>A0ABQ9I257_9NEOP</name>
<evidence type="ECO:0000256" key="1">
    <source>
        <dbReference type="SAM" id="MobiDB-lite"/>
    </source>
</evidence>
<evidence type="ECO:0000313" key="2">
    <source>
        <dbReference type="EMBL" id="KAJ8890735.1"/>
    </source>
</evidence>
<gene>
    <name evidence="2" type="ORF">PR048_010244</name>
</gene>
<evidence type="ECO:0000313" key="3">
    <source>
        <dbReference type="Proteomes" id="UP001159363"/>
    </source>
</evidence>
<keyword evidence="3" id="KW-1185">Reference proteome</keyword>
<sequence>MEHTEETGDLRGNPPASGIVRHDSHIDPTGKRTRLALVGGKYNSHYTNAAPRSCSLSNQEVKRNEVHMLTQLTLHIQKVLTLMDVLGFECGAFRPRSSLGSNGPACLHRFSPFLAEKRGLGKSYIGTRYKCANAPTRSALNWHAVFS</sequence>
<comment type="caution">
    <text evidence="2">The sequence shown here is derived from an EMBL/GenBank/DDBJ whole genome shotgun (WGS) entry which is preliminary data.</text>
</comment>
<dbReference type="Proteomes" id="UP001159363">
    <property type="component" value="Chromosome 3"/>
</dbReference>
<reference evidence="2 3" key="1">
    <citation type="submission" date="2023-02" db="EMBL/GenBank/DDBJ databases">
        <title>LHISI_Scaffold_Assembly.</title>
        <authorList>
            <person name="Stuart O.P."/>
            <person name="Cleave R."/>
            <person name="Magrath M.J.L."/>
            <person name="Mikheyev A.S."/>
        </authorList>
    </citation>
    <scope>NUCLEOTIDE SEQUENCE [LARGE SCALE GENOMIC DNA]</scope>
    <source>
        <strain evidence="2">Daus_M_001</strain>
        <tissue evidence="2">Leg muscle</tissue>
    </source>
</reference>